<evidence type="ECO:0000313" key="1">
    <source>
        <dbReference type="RefSeq" id="XP_059602145.1"/>
    </source>
</evidence>
<dbReference type="RefSeq" id="XP_059602145.1">
    <property type="nucleotide sequence ID" value="XM_059743925.1"/>
</dbReference>
<dbReference type="KEGG" id="ang:An13g02900"/>
<dbReference type="AlphaFoldDB" id="A0AAJ8BTS8"/>
<dbReference type="GeneID" id="84592857"/>
<gene>
    <name evidence="1" type="ORF">An13g02900</name>
</gene>
<sequence length="119" mass="13093">MAAQGTTSRGFQTLGGVRVRGMSRLQHDCCSRMFYLPFAAAILGSRASSILHDRSDPIVLSVVYPLGSLARPLLFALMKSLHGPWPHRYGKNPGSVSAFPDQMIRSDTKRHAHCRDSPD</sequence>
<proteinExistence type="predicted"/>
<reference evidence="1" key="1">
    <citation type="submission" date="2025-02" db="EMBL/GenBank/DDBJ databases">
        <authorList>
            <consortium name="NCBI Genome Project"/>
        </authorList>
    </citation>
    <scope>NUCLEOTIDE SEQUENCE</scope>
</reference>
<accession>A0AAJ8BTS8</accession>
<dbReference type="VEuPathDB" id="FungiDB:An13g02900"/>
<protein>
    <submittedName>
        <fullName evidence="1">Uncharacterized protein</fullName>
    </submittedName>
</protein>
<organism evidence="1">
    <name type="scientific">Aspergillus niger</name>
    <dbReference type="NCBI Taxonomy" id="5061"/>
    <lineage>
        <taxon>Eukaryota</taxon>
        <taxon>Fungi</taxon>
        <taxon>Dikarya</taxon>
        <taxon>Ascomycota</taxon>
        <taxon>Pezizomycotina</taxon>
        <taxon>Eurotiomycetes</taxon>
        <taxon>Eurotiomycetidae</taxon>
        <taxon>Eurotiales</taxon>
        <taxon>Aspergillaceae</taxon>
        <taxon>Aspergillus</taxon>
        <taxon>Aspergillus subgen. Circumdati</taxon>
    </lineage>
</organism>
<name>A0AAJ8BTS8_ASPNG</name>
<reference evidence="1" key="2">
    <citation type="submission" date="2025-08" db="UniProtKB">
        <authorList>
            <consortium name="RefSeq"/>
        </authorList>
    </citation>
    <scope>IDENTIFICATION</scope>
</reference>